<evidence type="ECO:0000313" key="2">
    <source>
        <dbReference type="Proteomes" id="UP000006228"/>
    </source>
</evidence>
<evidence type="ECO:0000313" key="1">
    <source>
        <dbReference type="EMBL" id="EGA71762.1"/>
    </source>
</evidence>
<accession>E8M2D5</accession>
<sequence>MNFAFIQHHYDFVQPHHQEHHCQLFSGVHHALSSTPFVPDDLSLPDSFEQQESYQYQAPAIVVYRARSPPIDPTFSII</sequence>
<dbReference type="EMBL" id="AEVT01000016">
    <property type="protein sequence ID" value="EGA71762.1"/>
    <property type="molecule type" value="Genomic_DNA"/>
</dbReference>
<dbReference type="RefSeq" id="WP_008073656.1">
    <property type="nucleotide sequence ID" value="NZ_AEVT01000016.1"/>
</dbReference>
<protein>
    <submittedName>
        <fullName evidence="1">Uncharacterized protein</fullName>
    </submittedName>
</protein>
<reference evidence="1 2" key="1">
    <citation type="journal article" date="2012" name="Int. J. Syst. Evol. Microbiol.">
        <title>Vibrio caribbeanicus sp. nov., isolated from the marine sponge Scleritoderma cyanea.</title>
        <authorList>
            <person name="Hoffmann M."/>
            <person name="Monday S.R."/>
            <person name="Allard M.W."/>
            <person name="Strain E.A."/>
            <person name="Whittaker P."/>
            <person name="Naum M."/>
            <person name="McCarthy P.J."/>
            <person name="Lopez J.V."/>
            <person name="Fischer M."/>
            <person name="Brown E.W."/>
        </authorList>
    </citation>
    <scope>NUCLEOTIDE SEQUENCE [LARGE SCALE GENOMIC DNA]</scope>
    <source>
        <strain evidence="2">DSMZ 21326</strain>
    </source>
</reference>
<dbReference type="Proteomes" id="UP000006228">
    <property type="component" value="Unassembled WGS sequence"/>
</dbReference>
<comment type="caution">
    <text evidence="1">The sequence shown here is derived from an EMBL/GenBank/DDBJ whole genome shotgun (WGS) entry which is preliminary data.</text>
</comment>
<gene>
    <name evidence="1" type="ORF">VISI1226_19284</name>
</gene>
<dbReference type="GeneID" id="97173116"/>
<name>E8M2D5_PHOS4</name>
<dbReference type="AlphaFoldDB" id="E8M2D5"/>
<proteinExistence type="predicted"/>
<organism evidence="1 2">
    <name type="scientific">Vibrio sinaloensis DSM 21326</name>
    <dbReference type="NCBI Taxonomy" id="945550"/>
    <lineage>
        <taxon>Bacteria</taxon>
        <taxon>Pseudomonadati</taxon>
        <taxon>Pseudomonadota</taxon>
        <taxon>Gammaproteobacteria</taxon>
        <taxon>Vibrionales</taxon>
        <taxon>Vibrionaceae</taxon>
        <taxon>Vibrio</taxon>
        <taxon>Vibrio oreintalis group</taxon>
    </lineage>
</organism>